<dbReference type="PANTHER" id="PTHR24287">
    <property type="entry name" value="P450, PUTATIVE (EUROFUNG)-RELATED"/>
    <property type="match status" value="1"/>
</dbReference>
<gene>
    <name evidence="11" type="ORF">B0H67DRAFT_648707</name>
</gene>
<evidence type="ECO:0000256" key="9">
    <source>
        <dbReference type="RuleBase" id="RU000461"/>
    </source>
</evidence>
<name>A0AA40A3Q6_9PEZI</name>
<evidence type="ECO:0000313" key="12">
    <source>
        <dbReference type="Proteomes" id="UP001172102"/>
    </source>
</evidence>
<keyword evidence="5 9" id="KW-0560">Oxidoreductase</keyword>
<dbReference type="GO" id="GO:0005506">
    <property type="term" value="F:iron ion binding"/>
    <property type="evidence" value="ECO:0007669"/>
    <property type="project" value="InterPro"/>
</dbReference>
<evidence type="ECO:0000256" key="5">
    <source>
        <dbReference type="ARBA" id="ARBA00023002"/>
    </source>
</evidence>
<dbReference type="SUPFAM" id="SSF48264">
    <property type="entry name" value="Cytochrome P450"/>
    <property type="match status" value="1"/>
</dbReference>
<dbReference type="PRINTS" id="PR00385">
    <property type="entry name" value="P450"/>
</dbReference>
<comment type="similarity">
    <text evidence="2 9">Belongs to the cytochrome P450 family.</text>
</comment>
<keyword evidence="10" id="KW-0812">Transmembrane</keyword>
<evidence type="ECO:0000313" key="11">
    <source>
        <dbReference type="EMBL" id="KAK0708675.1"/>
    </source>
</evidence>
<evidence type="ECO:0000256" key="6">
    <source>
        <dbReference type="ARBA" id="ARBA00023004"/>
    </source>
</evidence>
<keyword evidence="4 8" id="KW-0479">Metal-binding</keyword>
<dbReference type="Gene3D" id="1.10.630.10">
    <property type="entry name" value="Cytochrome P450"/>
    <property type="match status" value="1"/>
</dbReference>
<dbReference type="EMBL" id="JAUKUA010000006">
    <property type="protein sequence ID" value="KAK0708675.1"/>
    <property type="molecule type" value="Genomic_DNA"/>
</dbReference>
<sequence>MYNFGYVSLYAVYLILFSLAVRRVVTCAQDWQFSKRHGCKPAQSVARVREPFLGIDHLLEALRKARAGRFVRFSASRYARYGNTHMTRRALFETAHTIEPENLKYMLATGFDQFRLATMRVRAMVPLFGSGIFTTDGPAWAHSRAILRPSFTRQNMAPLLAMMERHFQMLLRQVPRDGAPFDMQRLFFCFTMDTATEFLMGGSTHTLDPEHRSDAEKAFADDYLACCLEAVRQIAMGPLQRFSITPRHIPATCQRAFAYVDEFVDKALALRSARKAAAGAAVGAGAGAEYNFIEELAGMTTDRTLLRDQVLSVLLASRDTTAALLSNLFYELARHPAVYAKLRNEIHTHLPTGELPTEAAMNAMPYLRWCINEALRLYPVVPCNTREAACDTALPLGGGPDGRSPLFIKKGTPVLYNVYAMHRRTDIYGDDANAFRPERWDGLRPGWGFLPFNGGPRVCLGQQFALTEASYVITRMLQCFDSMQPKDFSPWAELYSLVMTSKNGVIVSMTPAASSIAA</sequence>
<keyword evidence="7 9" id="KW-0503">Monooxygenase</keyword>
<dbReference type="InterPro" id="IPR047146">
    <property type="entry name" value="Cyt_P450_E_CYP52_fungi"/>
</dbReference>
<evidence type="ECO:0000256" key="3">
    <source>
        <dbReference type="ARBA" id="ARBA00022617"/>
    </source>
</evidence>
<evidence type="ECO:0000256" key="1">
    <source>
        <dbReference type="ARBA" id="ARBA00001971"/>
    </source>
</evidence>
<proteinExistence type="inferred from homology"/>
<dbReference type="InterPro" id="IPR002401">
    <property type="entry name" value="Cyt_P450_E_grp-I"/>
</dbReference>
<evidence type="ECO:0000256" key="2">
    <source>
        <dbReference type="ARBA" id="ARBA00010617"/>
    </source>
</evidence>
<dbReference type="InterPro" id="IPR001128">
    <property type="entry name" value="Cyt_P450"/>
</dbReference>
<dbReference type="GO" id="GO:0016705">
    <property type="term" value="F:oxidoreductase activity, acting on paired donors, with incorporation or reduction of molecular oxygen"/>
    <property type="evidence" value="ECO:0007669"/>
    <property type="project" value="InterPro"/>
</dbReference>
<feature type="binding site" description="axial binding residue" evidence="8">
    <location>
        <position position="459"/>
    </location>
    <ligand>
        <name>heme</name>
        <dbReference type="ChEBI" id="CHEBI:30413"/>
    </ligand>
    <ligandPart>
        <name>Fe</name>
        <dbReference type="ChEBI" id="CHEBI:18248"/>
    </ligandPart>
</feature>
<dbReference type="InterPro" id="IPR036396">
    <property type="entry name" value="Cyt_P450_sf"/>
</dbReference>
<reference evidence="11" key="1">
    <citation type="submission" date="2023-06" db="EMBL/GenBank/DDBJ databases">
        <title>Genome-scale phylogeny and comparative genomics of the fungal order Sordariales.</title>
        <authorList>
            <consortium name="Lawrence Berkeley National Laboratory"/>
            <person name="Hensen N."/>
            <person name="Bonometti L."/>
            <person name="Westerberg I."/>
            <person name="Brannstrom I.O."/>
            <person name="Guillou S."/>
            <person name="Cros-Aarteil S."/>
            <person name="Calhoun S."/>
            <person name="Haridas S."/>
            <person name="Kuo A."/>
            <person name="Mondo S."/>
            <person name="Pangilinan J."/>
            <person name="Riley R."/>
            <person name="Labutti K."/>
            <person name="Andreopoulos B."/>
            <person name="Lipzen A."/>
            <person name="Chen C."/>
            <person name="Yanf M."/>
            <person name="Daum C."/>
            <person name="Ng V."/>
            <person name="Clum A."/>
            <person name="Steindorff A."/>
            <person name="Ohm R."/>
            <person name="Martin F."/>
            <person name="Silar P."/>
            <person name="Natvig D."/>
            <person name="Lalanne C."/>
            <person name="Gautier V."/>
            <person name="Ament-Velasquez S.L."/>
            <person name="Kruys A."/>
            <person name="Hutchinson M.I."/>
            <person name="Powell A.J."/>
            <person name="Barry K."/>
            <person name="Miller A.N."/>
            <person name="Grigoriev I.V."/>
            <person name="Debuchy R."/>
            <person name="Gladieux P."/>
            <person name="Thoren M.H."/>
            <person name="Johannesson H."/>
        </authorList>
    </citation>
    <scope>NUCLEOTIDE SEQUENCE</scope>
    <source>
        <strain evidence="11">SMH4607-1</strain>
    </source>
</reference>
<keyword evidence="6 8" id="KW-0408">Iron</keyword>
<dbReference type="InterPro" id="IPR017972">
    <property type="entry name" value="Cyt_P450_CS"/>
</dbReference>
<organism evidence="11 12">
    <name type="scientific">Lasiosphaeris hirsuta</name>
    <dbReference type="NCBI Taxonomy" id="260670"/>
    <lineage>
        <taxon>Eukaryota</taxon>
        <taxon>Fungi</taxon>
        <taxon>Dikarya</taxon>
        <taxon>Ascomycota</taxon>
        <taxon>Pezizomycotina</taxon>
        <taxon>Sordariomycetes</taxon>
        <taxon>Sordariomycetidae</taxon>
        <taxon>Sordariales</taxon>
        <taxon>Lasiosphaeriaceae</taxon>
        <taxon>Lasiosphaeris</taxon>
    </lineage>
</organism>
<dbReference type="AlphaFoldDB" id="A0AA40A3Q6"/>
<evidence type="ECO:0000256" key="4">
    <source>
        <dbReference type="ARBA" id="ARBA00022723"/>
    </source>
</evidence>
<keyword evidence="10" id="KW-1133">Transmembrane helix</keyword>
<dbReference type="PROSITE" id="PS00086">
    <property type="entry name" value="CYTOCHROME_P450"/>
    <property type="match status" value="1"/>
</dbReference>
<keyword evidence="12" id="KW-1185">Reference proteome</keyword>
<dbReference type="PRINTS" id="PR00463">
    <property type="entry name" value="EP450I"/>
</dbReference>
<keyword evidence="3 8" id="KW-0349">Heme</keyword>
<comment type="cofactor">
    <cofactor evidence="1 8">
        <name>heme</name>
        <dbReference type="ChEBI" id="CHEBI:30413"/>
    </cofactor>
</comment>
<dbReference type="GO" id="GO:0020037">
    <property type="term" value="F:heme binding"/>
    <property type="evidence" value="ECO:0007669"/>
    <property type="project" value="InterPro"/>
</dbReference>
<dbReference type="GO" id="GO:0004497">
    <property type="term" value="F:monooxygenase activity"/>
    <property type="evidence" value="ECO:0007669"/>
    <property type="project" value="UniProtKB-KW"/>
</dbReference>
<dbReference type="Proteomes" id="UP001172102">
    <property type="component" value="Unassembled WGS sequence"/>
</dbReference>
<dbReference type="Pfam" id="PF00067">
    <property type="entry name" value="p450"/>
    <property type="match status" value="1"/>
</dbReference>
<evidence type="ECO:0000256" key="10">
    <source>
        <dbReference type="SAM" id="Phobius"/>
    </source>
</evidence>
<protein>
    <submittedName>
        <fullName evidence="11">Cytochrome P450</fullName>
    </submittedName>
</protein>
<evidence type="ECO:0000256" key="8">
    <source>
        <dbReference type="PIRSR" id="PIRSR602401-1"/>
    </source>
</evidence>
<dbReference type="PANTHER" id="PTHR24287:SF1">
    <property type="entry name" value="P450, PUTATIVE (EUROFUNG)-RELATED"/>
    <property type="match status" value="1"/>
</dbReference>
<dbReference type="CDD" id="cd11063">
    <property type="entry name" value="CYP52"/>
    <property type="match status" value="1"/>
</dbReference>
<keyword evidence="10" id="KW-0472">Membrane</keyword>
<evidence type="ECO:0000256" key="7">
    <source>
        <dbReference type="ARBA" id="ARBA00023033"/>
    </source>
</evidence>
<comment type="caution">
    <text evidence="11">The sequence shown here is derived from an EMBL/GenBank/DDBJ whole genome shotgun (WGS) entry which is preliminary data.</text>
</comment>
<feature type="transmembrane region" description="Helical" evidence="10">
    <location>
        <begin position="6"/>
        <end position="25"/>
    </location>
</feature>
<accession>A0AA40A3Q6</accession>